<accession>A0AAD4VQX3</accession>
<organism evidence="1 2">
    <name type="scientific">Prunus dulcis</name>
    <name type="common">Almond</name>
    <name type="synonym">Amygdalus dulcis</name>
    <dbReference type="NCBI Taxonomy" id="3755"/>
    <lineage>
        <taxon>Eukaryota</taxon>
        <taxon>Viridiplantae</taxon>
        <taxon>Streptophyta</taxon>
        <taxon>Embryophyta</taxon>
        <taxon>Tracheophyta</taxon>
        <taxon>Spermatophyta</taxon>
        <taxon>Magnoliopsida</taxon>
        <taxon>eudicotyledons</taxon>
        <taxon>Gunneridae</taxon>
        <taxon>Pentapetalae</taxon>
        <taxon>rosids</taxon>
        <taxon>fabids</taxon>
        <taxon>Rosales</taxon>
        <taxon>Rosaceae</taxon>
        <taxon>Amygdaloideae</taxon>
        <taxon>Amygdaleae</taxon>
        <taxon>Prunus</taxon>
    </lineage>
</organism>
<sequence length="131" mass="14639">MVGSSRGSSTPNKKGVGDDDGVDCSYYVRQQVQRAHDVTKPPTEASNHIFHEGDSITKYEIYNGGIEIGFEMFRKYAQLVDAGSKKWDKIELYEAIAVLGLGFRVIRKVILAILQKNRDCAQIGIYTCNYA</sequence>
<dbReference type="AlphaFoldDB" id="A0AAD4VQX3"/>
<protein>
    <submittedName>
        <fullName evidence="1">Uncharacterized protein</fullName>
    </submittedName>
</protein>
<evidence type="ECO:0000313" key="1">
    <source>
        <dbReference type="EMBL" id="KAI5328247.1"/>
    </source>
</evidence>
<dbReference type="Proteomes" id="UP001054821">
    <property type="component" value="Chromosome 5"/>
</dbReference>
<proteinExistence type="predicted"/>
<name>A0AAD4VQX3_PRUDU</name>
<reference evidence="1 2" key="1">
    <citation type="journal article" date="2022" name="G3 (Bethesda)">
        <title>Whole-genome sequence and methylome profiling of the almond [Prunus dulcis (Mill.) D.A. Webb] cultivar 'Nonpareil'.</title>
        <authorList>
            <person name="D'Amico-Willman K.M."/>
            <person name="Ouma W.Z."/>
            <person name="Meulia T."/>
            <person name="Sideli G.M."/>
            <person name="Gradziel T.M."/>
            <person name="Fresnedo-Ramirez J."/>
        </authorList>
    </citation>
    <scope>NUCLEOTIDE SEQUENCE [LARGE SCALE GENOMIC DNA]</scope>
    <source>
        <strain evidence="1">Clone GOH B32 T37-40</strain>
    </source>
</reference>
<gene>
    <name evidence="1" type="ORF">L3X38_027644</name>
</gene>
<evidence type="ECO:0000313" key="2">
    <source>
        <dbReference type="Proteomes" id="UP001054821"/>
    </source>
</evidence>
<comment type="caution">
    <text evidence="1">The sequence shown here is derived from an EMBL/GenBank/DDBJ whole genome shotgun (WGS) entry which is preliminary data.</text>
</comment>
<dbReference type="EMBL" id="JAJFAZ020000005">
    <property type="protein sequence ID" value="KAI5328247.1"/>
    <property type="molecule type" value="Genomic_DNA"/>
</dbReference>
<keyword evidence="2" id="KW-1185">Reference proteome</keyword>